<keyword evidence="2" id="KW-1185">Reference proteome</keyword>
<protein>
    <recommendedName>
        <fullName evidence="1">RNase H type-1 domain-containing protein</fullName>
    </recommendedName>
</protein>
<evidence type="ECO:0000313" key="3">
    <source>
        <dbReference type="RefSeq" id="XP_071933772.1"/>
    </source>
</evidence>
<evidence type="ECO:0000259" key="1">
    <source>
        <dbReference type="Pfam" id="PF13456"/>
    </source>
</evidence>
<name>A0ABM4WPQ3_COFAR</name>
<gene>
    <name evidence="3" type="primary">LOC140036311</name>
</gene>
<dbReference type="SUPFAM" id="SSF53098">
    <property type="entry name" value="Ribonuclease H-like"/>
    <property type="match status" value="1"/>
</dbReference>
<dbReference type="InterPro" id="IPR044730">
    <property type="entry name" value="RNase_H-like_dom_plant"/>
</dbReference>
<dbReference type="Proteomes" id="UP001652660">
    <property type="component" value="Chromosome 2e"/>
</dbReference>
<accession>A0ABM4WPQ3</accession>
<dbReference type="InterPro" id="IPR053151">
    <property type="entry name" value="RNase_H-like"/>
</dbReference>
<dbReference type="GeneID" id="140036311"/>
<sequence>MEPHSQLPSSLSVDDNNVRMECYLRNSESVNHVFLNCDLASLIWGSLERQLNLVLVPVDDILLKLQGWWVHSSGNSALAALTRLLPTIVCWELWKARNKACFKDVVTTSTGLLHQITLQLHAVGHAFPFRCTSTGGATLRGQGLVPFLVYPRHRTIALSWSCPARPYVKLNIDGSSLGNPSDSGGGGLVRDDSGCFLCGFSSYYGWQTNMHAEASALLEGIQLCLSQGYGHVLVELDSLTLLNVVQGRSKCLWRIFPIVSAIQAKLERGVFRLQHCYRELNAAADALAKHASNMRTSSEYHAPTYLPDILGILQLDREHFPYIRTTRWISFSSP</sequence>
<proteinExistence type="predicted"/>
<dbReference type="Pfam" id="PF13456">
    <property type="entry name" value="RVT_3"/>
    <property type="match status" value="1"/>
</dbReference>
<reference evidence="3" key="1">
    <citation type="submission" date="2025-08" db="UniProtKB">
        <authorList>
            <consortium name="RefSeq"/>
        </authorList>
    </citation>
    <scope>IDENTIFICATION</scope>
    <source>
        <tissue evidence="3">Leaves</tissue>
    </source>
</reference>
<dbReference type="CDD" id="cd06222">
    <property type="entry name" value="RNase_H_like"/>
    <property type="match status" value="1"/>
</dbReference>
<dbReference type="RefSeq" id="XP_071933772.1">
    <property type="nucleotide sequence ID" value="XM_072077671.1"/>
</dbReference>
<dbReference type="PANTHER" id="PTHR47723">
    <property type="entry name" value="OS05G0353850 PROTEIN"/>
    <property type="match status" value="1"/>
</dbReference>
<evidence type="ECO:0000313" key="2">
    <source>
        <dbReference type="Proteomes" id="UP001652660"/>
    </source>
</evidence>
<organism evidence="2 3">
    <name type="scientific">Coffea arabica</name>
    <name type="common">Arabian coffee</name>
    <dbReference type="NCBI Taxonomy" id="13443"/>
    <lineage>
        <taxon>Eukaryota</taxon>
        <taxon>Viridiplantae</taxon>
        <taxon>Streptophyta</taxon>
        <taxon>Embryophyta</taxon>
        <taxon>Tracheophyta</taxon>
        <taxon>Spermatophyta</taxon>
        <taxon>Magnoliopsida</taxon>
        <taxon>eudicotyledons</taxon>
        <taxon>Gunneridae</taxon>
        <taxon>Pentapetalae</taxon>
        <taxon>asterids</taxon>
        <taxon>lamiids</taxon>
        <taxon>Gentianales</taxon>
        <taxon>Rubiaceae</taxon>
        <taxon>Ixoroideae</taxon>
        <taxon>Gardenieae complex</taxon>
        <taxon>Bertiereae - Coffeeae clade</taxon>
        <taxon>Coffeeae</taxon>
        <taxon>Coffea</taxon>
    </lineage>
</organism>
<dbReference type="PANTHER" id="PTHR47723:SF19">
    <property type="entry name" value="POLYNUCLEOTIDYL TRANSFERASE, RIBONUCLEASE H-LIKE SUPERFAMILY PROTEIN"/>
    <property type="match status" value="1"/>
</dbReference>
<feature type="domain" description="RNase H type-1" evidence="1">
    <location>
        <begin position="171"/>
        <end position="291"/>
    </location>
</feature>
<dbReference type="InterPro" id="IPR012337">
    <property type="entry name" value="RNaseH-like_sf"/>
</dbReference>
<dbReference type="InterPro" id="IPR036397">
    <property type="entry name" value="RNaseH_sf"/>
</dbReference>
<dbReference type="Gene3D" id="3.30.420.10">
    <property type="entry name" value="Ribonuclease H-like superfamily/Ribonuclease H"/>
    <property type="match status" value="1"/>
</dbReference>
<dbReference type="InterPro" id="IPR002156">
    <property type="entry name" value="RNaseH_domain"/>
</dbReference>